<organism evidence="1 2">
    <name type="scientific">Brevibacillus thermoruber</name>
    <dbReference type="NCBI Taxonomy" id="33942"/>
    <lineage>
        <taxon>Bacteria</taxon>
        <taxon>Bacillati</taxon>
        <taxon>Bacillota</taxon>
        <taxon>Bacilli</taxon>
        <taxon>Bacillales</taxon>
        <taxon>Paenibacillaceae</taxon>
        <taxon>Brevibacillus</taxon>
    </lineage>
</organism>
<evidence type="ECO:0000313" key="1">
    <source>
        <dbReference type="EMBL" id="MDA5109480.1"/>
    </source>
</evidence>
<protein>
    <submittedName>
        <fullName evidence="1">Uncharacterized protein</fullName>
    </submittedName>
</protein>
<reference evidence="1" key="1">
    <citation type="submission" date="2022-12" db="EMBL/GenBank/DDBJ databases">
        <title>Draft genome sequence of the thermophilic strain Brevibacillus thermoruber HT42, isolated from Los Humeros, Puebla, Mexico, with biotechnological potential.</title>
        <authorList>
            <person name="Lara Sanchez J."/>
            <person name="Solis Palacios R."/>
            <person name="Bustos Baena A.S."/>
            <person name="Ruz Baez A.E."/>
            <person name="Espinosa Luna G."/>
            <person name="Oliart Ros R.M."/>
        </authorList>
    </citation>
    <scope>NUCLEOTIDE SEQUENCE</scope>
    <source>
        <strain evidence="1">HT42</strain>
    </source>
</reference>
<dbReference type="Proteomes" id="UP001151071">
    <property type="component" value="Unassembled WGS sequence"/>
</dbReference>
<name>A0A9X3TSJ4_9BACL</name>
<gene>
    <name evidence="1" type="ORF">O3V59_14010</name>
</gene>
<dbReference type="AlphaFoldDB" id="A0A9X3TSJ4"/>
<dbReference type="EMBL" id="JAPYYP010000017">
    <property type="protein sequence ID" value="MDA5109480.1"/>
    <property type="molecule type" value="Genomic_DNA"/>
</dbReference>
<keyword evidence="2" id="KW-1185">Reference proteome</keyword>
<comment type="caution">
    <text evidence="1">The sequence shown here is derived from an EMBL/GenBank/DDBJ whole genome shotgun (WGS) entry which is preliminary data.</text>
</comment>
<proteinExistence type="predicted"/>
<accession>A0A9X3TSJ4</accession>
<dbReference type="RefSeq" id="WP_271140371.1">
    <property type="nucleotide sequence ID" value="NZ_JAPYYP010000017.1"/>
</dbReference>
<evidence type="ECO:0000313" key="2">
    <source>
        <dbReference type="Proteomes" id="UP001151071"/>
    </source>
</evidence>
<sequence length="61" mass="7257">MNRLQTLRKQKQFWLSVKRTLDKDAPMHSEEGFQYARVLTKLVLIELEIEEIEGKEKAARL</sequence>